<sequence length="318" mass="36010">MNCLIKKLLGVFLVTALGLAGCSSKVTKSETKQQKKKVIYTTFYPVRDLTNRIVGDKMEVRQIIKGDQEPHDYELQTKDMAEISKADLIIYNGAGMESFIEALKKTVKDNNKFLDLSVGLTLLKATSQDGHDHDKEKHGKEEHQVNPHTWLSVKNAMFELKSIYEKVSNLDPENKDFYKRNLEKSLADFKKLDEKFSSEIAKLPANVEKHFVVSHAAFNYLARDYGLKQAAIAGISPEEEPTAQQLKKLADFVKKHKIKVIFFEGKATPKVAKTLAKEVGVRTDVLYTLESITGEEEKLGYIGLMEKNLENLVKSFHE</sequence>
<gene>
    <name evidence="6" type="ORF">HMPREF9013_0809</name>
</gene>
<dbReference type="OrthoDB" id="9810636at2"/>
<dbReference type="Proteomes" id="UP000005017">
    <property type="component" value="Unassembled WGS sequence"/>
</dbReference>
<dbReference type="Gene3D" id="3.40.50.1980">
    <property type="entry name" value="Nitrogenase molybdenum iron protein domain"/>
    <property type="match status" value="2"/>
</dbReference>
<evidence type="ECO:0000256" key="2">
    <source>
        <dbReference type="ARBA" id="ARBA00022448"/>
    </source>
</evidence>
<dbReference type="Pfam" id="PF01297">
    <property type="entry name" value="ZnuA"/>
    <property type="match status" value="1"/>
</dbReference>
<evidence type="ECO:0000256" key="3">
    <source>
        <dbReference type="ARBA" id="ARBA00022729"/>
    </source>
</evidence>
<dbReference type="EMBL" id="ADFR01000002">
    <property type="protein sequence ID" value="EFC06114.1"/>
    <property type="molecule type" value="Genomic_DNA"/>
</dbReference>
<keyword evidence="7" id="KW-1185">Reference proteome</keyword>
<dbReference type="PANTHER" id="PTHR42953:SF3">
    <property type="entry name" value="HIGH-AFFINITY ZINC UPTAKE SYSTEM PROTEIN ZNUA"/>
    <property type="match status" value="1"/>
</dbReference>
<dbReference type="PROSITE" id="PS51257">
    <property type="entry name" value="PROKAR_LIPOPROTEIN"/>
    <property type="match status" value="1"/>
</dbReference>
<dbReference type="GO" id="GO:0046872">
    <property type="term" value="F:metal ion binding"/>
    <property type="evidence" value="ECO:0007669"/>
    <property type="project" value="InterPro"/>
</dbReference>
<name>D2MM38_9FIRM</name>
<dbReference type="PANTHER" id="PTHR42953">
    <property type="entry name" value="HIGH-AFFINITY ZINC UPTAKE SYSTEM PROTEIN ZNUA-RELATED"/>
    <property type="match status" value="1"/>
</dbReference>
<keyword evidence="2 4" id="KW-0813">Transport</keyword>
<dbReference type="STRING" id="679192.HMPREF9013_0809"/>
<dbReference type="AlphaFoldDB" id="D2MM38"/>
<dbReference type="SUPFAM" id="SSF53807">
    <property type="entry name" value="Helical backbone' metal receptor"/>
    <property type="match status" value="1"/>
</dbReference>
<evidence type="ECO:0000313" key="7">
    <source>
        <dbReference type="Proteomes" id="UP000005017"/>
    </source>
</evidence>
<evidence type="ECO:0000313" key="6">
    <source>
        <dbReference type="EMBL" id="EFC06114.1"/>
    </source>
</evidence>
<dbReference type="GO" id="GO:0030001">
    <property type="term" value="P:metal ion transport"/>
    <property type="evidence" value="ECO:0007669"/>
    <property type="project" value="InterPro"/>
</dbReference>
<keyword evidence="3 5" id="KW-0732">Signal</keyword>
<dbReference type="InterPro" id="IPR050492">
    <property type="entry name" value="Bact_metal-bind_prot9"/>
</dbReference>
<comment type="caution">
    <text evidence="6">The sequence shown here is derived from an EMBL/GenBank/DDBJ whole genome shotgun (WGS) entry which is preliminary data.</text>
</comment>
<evidence type="ECO:0000256" key="5">
    <source>
        <dbReference type="SAM" id="SignalP"/>
    </source>
</evidence>
<comment type="similarity">
    <text evidence="1 4">Belongs to the bacterial solute-binding protein 9 family.</text>
</comment>
<accession>D2MM38</accession>
<evidence type="ECO:0000256" key="4">
    <source>
        <dbReference type="RuleBase" id="RU003512"/>
    </source>
</evidence>
<evidence type="ECO:0000256" key="1">
    <source>
        <dbReference type="ARBA" id="ARBA00011028"/>
    </source>
</evidence>
<protein>
    <submittedName>
        <fullName evidence="6">ABC transporter, substrate-binding protein</fullName>
    </submittedName>
</protein>
<dbReference type="InterPro" id="IPR006129">
    <property type="entry name" value="AdhesinB"/>
</dbReference>
<dbReference type="InterPro" id="IPR006128">
    <property type="entry name" value="Lipoprotein_PsaA-like"/>
</dbReference>
<organism evidence="6 7">
    <name type="scientific">Bulleidia extructa W1219</name>
    <dbReference type="NCBI Taxonomy" id="679192"/>
    <lineage>
        <taxon>Bacteria</taxon>
        <taxon>Bacillati</taxon>
        <taxon>Bacillota</taxon>
        <taxon>Erysipelotrichia</taxon>
        <taxon>Erysipelotrichales</taxon>
        <taxon>Erysipelotrichaceae</taxon>
        <taxon>Bulleidia</taxon>
    </lineage>
</organism>
<proteinExistence type="inferred from homology"/>
<dbReference type="eggNOG" id="COG0803">
    <property type="taxonomic scope" value="Bacteria"/>
</dbReference>
<feature type="chain" id="PRO_5038373586" evidence="5">
    <location>
        <begin position="21"/>
        <end position="318"/>
    </location>
</feature>
<reference evidence="7" key="1">
    <citation type="submission" date="2009-12" db="EMBL/GenBank/DDBJ databases">
        <title>Sequence of Clostridiales genomosp. BVAB3 str. UPII9-5.</title>
        <authorList>
            <person name="Madupu R."/>
            <person name="Durkin A.S."/>
            <person name="Torralba M."/>
            <person name="Methe B."/>
            <person name="Sutton G.G."/>
            <person name="Strausberg R.L."/>
            <person name="Nelson K.E."/>
        </authorList>
    </citation>
    <scope>NUCLEOTIDE SEQUENCE [LARGE SCALE GENOMIC DNA]</scope>
    <source>
        <strain evidence="7">W1219</strain>
    </source>
</reference>
<dbReference type="GO" id="GO:0007155">
    <property type="term" value="P:cell adhesion"/>
    <property type="evidence" value="ECO:0007669"/>
    <property type="project" value="InterPro"/>
</dbReference>
<dbReference type="InterPro" id="IPR006127">
    <property type="entry name" value="ZnuA-like"/>
</dbReference>
<feature type="signal peptide" evidence="5">
    <location>
        <begin position="1"/>
        <end position="20"/>
    </location>
</feature>
<dbReference type="RefSeq" id="WP_006626459.1">
    <property type="nucleotide sequence ID" value="NZ_ADFR01000002.1"/>
</dbReference>
<dbReference type="PRINTS" id="PR00691">
    <property type="entry name" value="ADHESINB"/>
</dbReference>
<dbReference type="PRINTS" id="PR00690">
    <property type="entry name" value="ADHESNFAMILY"/>
</dbReference>